<proteinExistence type="inferred from homology"/>
<evidence type="ECO:0000259" key="2">
    <source>
        <dbReference type="Pfam" id="PF01958"/>
    </source>
</evidence>
<dbReference type="InterPro" id="IPR036291">
    <property type="entry name" value="NAD(P)-bd_dom_sf"/>
</dbReference>
<organism evidence="4 5">
    <name type="scientific">Gulosibacter bifidus</name>
    <dbReference type="NCBI Taxonomy" id="272239"/>
    <lineage>
        <taxon>Bacteria</taxon>
        <taxon>Bacillati</taxon>
        <taxon>Actinomycetota</taxon>
        <taxon>Actinomycetes</taxon>
        <taxon>Micrococcales</taxon>
        <taxon>Microbacteriaceae</taxon>
        <taxon>Gulosibacter</taxon>
    </lineage>
</organism>
<dbReference type="PANTHER" id="PTHR31873:SF6">
    <property type="entry name" value="ASPARTATE DEHYDROGENASE DOMAIN-CONTAINING PROTEIN"/>
    <property type="match status" value="1"/>
</dbReference>
<keyword evidence="5" id="KW-1185">Reference proteome</keyword>
<name>A0ABW5RKQ7_9MICO</name>
<dbReference type="InterPro" id="IPR005106">
    <property type="entry name" value="Asp/hSer_DH_NAD-bd"/>
</dbReference>
<gene>
    <name evidence="4" type="ORF">ACFSUQ_08165</name>
</gene>
<evidence type="ECO:0000313" key="5">
    <source>
        <dbReference type="Proteomes" id="UP001597453"/>
    </source>
</evidence>
<dbReference type="Gene3D" id="3.30.360.10">
    <property type="entry name" value="Dihydrodipicolinate Reductase, domain 2"/>
    <property type="match status" value="1"/>
</dbReference>
<dbReference type="SUPFAM" id="SSF55347">
    <property type="entry name" value="Glyceraldehyde-3-phosphate dehydrogenase-like, C-terminal domain"/>
    <property type="match status" value="2"/>
</dbReference>
<dbReference type="Pfam" id="PF01958">
    <property type="entry name" value="Asp_DH_C"/>
    <property type="match status" value="1"/>
</dbReference>
<evidence type="ECO:0000313" key="4">
    <source>
        <dbReference type="EMBL" id="MFD2675266.1"/>
    </source>
</evidence>
<dbReference type="RefSeq" id="WP_066058025.1">
    <property type="nucleotide sequence ID" value="NZ_JBHUNF010000004.1"/>
</dbReference>
<evidence type="ECO:0000256" key="1">
    <source>
        <dbReference type="ARBA" id="ARBA00008331"/>
    </source>
</evidence>
<dbReference type="Pfam" id="PF03447">
    <property type="entry name" value="NAD_binding_3"/>
    <property type="match status" value="1"/>
</dbReference>
<feature type="domain" description="Aspartate dehydrogenase" evidence="2">
    <location>
        <begin position="178"/>
        <end position="281"/>
    </location>
</feature>
<feature type="domain" description="Aspartate/homoserine dehydrogenase NAD-binding" evidence="3">
    <location>
        <begin position="15"/>
        <end position="113"/>
    </location>
</feature>
<dbReference type="EMBL" id="JBHUNF010000004">
    <property type="protein sequence ID" value="MFD2675266.1"/>
    <property type="molecule type" value="Genomic_DNA"/>
</dbReference>
<reference evidence="5" key="1">
    <citation type="journal article" date="2019" name="Int. J. Syst. Evol. Microbiol.">
        <title>The Global Catalogue of Microorganisms (GCM) 10K type strain sequencing project: providing services to taxonomists for standard genome sequencing and annotation.</title>
        <authorList>
            <consortium name="The Broad Institute Genomics Platform"/>
            <consortium name="The Broad Institute Genome Sequencing Center for Infectious Disease"/>
            <person name="Wu L."/>
            <person name="Ma J."/>
        </authorList>
    </citation>
    <scope>NUCLEOTIDE SEQUENCE [LARGE SCALE GENOMIC DNA]</scope>
    <source>
        <strain evidence="5">TISTR 1511</strain>
    </source>
</reference>
<comment type="similarity">
    <text evidence="1">Belongs to the L-aspartate dehydrogenase family.</text>
</comment>
<evidence type="ECO:0000259" key="3">
    <source>
        <dbReference type="Pfam" id="PF03447"/>
    </source>
</evidence>
<comment type="caution">
    <text evidence="4">The sequence shown here is derived from an EMBL/GenBank/DDBJ whole genome shotgun (WGS) entry which is preliminary data.</text>
</comment>
<dbReference type="InterPro" id="IPR002811">
    <property type="entry name" value="Asp_DH"/>
</dbReference>
<sequence>MQTTRSRPVKVAFLGHGTIANDCKRFLANDLARGDIEIIGAIVRDPAKYEADQVSYPIQDASALDELCAAADIVVECAGVPAASELGPRVIASGTALLLSSVGSLATAEVLEALLAGPGELVVTNGAIGGFDALGSAAQAGGIDTISIRTSKLASALVRPWMTDDQRAELEALQPEQEPIELLHGNPAEAIAKFPANVNIAVALAWATRDYVPADADVAARVASMQHSLERVQVRILADASATLSSHEIRCSGTAGEYVFHFQNAPSKSNPRTSGFTAMSVTRDLRNWCNGSR</sequence>
<accession>A0ABW5RKQ7</accession>
<dbReference type="Proteomes" id="UP001597453">
    <property type="component" value="Unassembled WGS sequence"/>
</dbReference>
<dbReference type="SUPFAM" id="SSF51735">
    <property type="entry name" value="NAD(P)-binding Rossmann-fold domains"/>
    <property type="match status" value="1"/>
</dbReference>
<dbReference type="PANTHER" id="PTHR31873">
    <property type="entry name" value="L-ASPARTATE DEHYDROGENASE-RELATED"/>
    <property type="match status" value="1"/>
</dbReference>
<protein>
    <submittedName>
        <fullName evidence="4">Aspartate dehydrogenase domain-containing protein</fullName>
    </submittedName>
</protein>
<dbReference type="InterPro" id="IPR011182">
    <property type="entry name" value="L-Asp_DH"/>
</dbReference>
<dbReference type="PIRSF" id="PIRSF005227">
    <property type="entry name" value="Asp_dh_NAD_syn"/>
    <property type="match status" value="1"/>
</dbReference>